<accession>A0A550C096</accession>
<feature type="region of interest" description="Disordered" evidence="1">
    <location>
        <begin position="134"/>
        <end position="234"/>
    </location>
</feature>
<proteinExistence type="predicted"/>
<keyword evidence="3" id="KW-1185">Reference proteome</keyword>
<evidence type="ECO:0000256" key="1">
    <source>
        <dbReference type="SAM" id="MobiDB-lite"/>
    </source>
</evidence>
<dbReference type="OrthoDB" id="2968353at2759"/>
<evidence type="ECO:0000313" key="3">
    <source>
        <dbReference type="Proteomes" id="UP000320762"/>
    </source>
</evidence>
<sequence length="234" mass="24971">MSYSSFFASGLMAPPMHSTYPAHGQPCTPTTPTHSDLDLSDDDRGMDTTPVAAGNAAPTPVSPSPAPRLRRRRSSLTLSVSPMNAVKSPVRSAGLAWQRQSIGSGARSRSGSLDQATEANSLMDMVARRRSGSIGTALKRNARRVPAMQPPPSQPLPALPSLPMGGMNLLSSRPPLVTRTSSTQSAPLPQMHVKGIPSSPLQPEQYHPRNRDRSYSITSTASSCEPIHEDVKEN</sequence>
<reference evidence="2 3" key="1">
    <citation type="journal article" date="2019" name="New Phytol.">
        <title>Comparative genomics reveals unique wood-decay strategies and fruiting body development in the Schizophyllaceae.</title>
        <authorList>
            <person name="Almasi E."/>
            <person name="Sahu N."/>
            <person name="Krizsan K."/>
            <person name="Balint B."/>
            <person name="Kovacs G.M."/>
            <person name="Kiss B."/>
            <person name="Cseklye J."/>
            <person name="Drula E."/>
            <person name="Henrissat B."/>
            <person name="Nagy I."/>
            <person name="Chovatia M."/>
            <person name="Adam C."/>
            <person name="LaButti K."/>
            <person name="Lipzen A."/>
            <person name="Riley R."/>
            <person name="Grigoriev I.V."/>
            <person name="Nagy L.G."/>
        </authorList>
    </citation>
    <scope>NUCLEOTIDE SEQUENCE [LARGE SCALE GENOMIC DNA]</scope>
    <source>
        <strain evidence="2 3">NL-1724</strain>
    </source>
</reference>
<dbReference type="AlphaFoldDB" id="A0A550C096"/>
<organism evidence="2 3">
    <name type="scientific">Schizophyllum amplum</name>
    <dbReference type="NCBI Taxonomy" id="97359"/>
    <lineage>
        <taxon>Eukaryota</taxon>
        <taxon>Fungi</taxon>
        <taxon>Dikarya</taxon>
        <taxon>Basidiomycota</taxon>
        <taxon>Agaricomycotina</taxon>
        <taxon>Agaricomycetes</taxon>
        <taxon>Agaricomycetidae</taxon>
        <taxon>Agaricales</taxon>
        <taxon>Schizophyllaceae</taxon>
        <taxon>Schizophyllum</taxon>
    </lineage>
</organism>
<feature type="region of interest" description="Disordered" evidence="1">
    <location>
        <begin position="19"/>
        <end position="76"/>
    </location>
</feature>
<protein>
    <submittedName>
        <fullName evidence="2">Uncharacterized protein</fullName>
    </submittedName>
</protein>
<comment type="caution">
    <text evidence="2">The sequence shown here is derived from an EMBL/GenBank/DDBJ whole genome shotgun (WGS) entry which is preliminary data.</text>
</comment>
<dbReference type="EMBL" id="VDMD01000038">
    <property type="protein sequence ID" value="TRM58209.1"/>
    <property type="molecule type" value="Genomic_DNA"/>
</dbReference>
<feature type="compositionally biased region" description="Low complexity" evidence="1">
    <location>
        <begin position="99"/>
        <end position="112"/>
    </location>
</feature>
<gene>
    <name evidence="2" type="ORF">BD626DRAFT_540159</name>
</gene>
<feature type="compositionally biased region" description="Pro residues" evidence="1">
    <location>
        <begin position="148"/>
        <end position="160"/>
    </location>
</feature>
<feature type="compositionally biased region" description="Polar residues" evidence="1">
    <location>
        <begin position="178"/>
        <end position="187"/>
    </location>
</feature>
<evidence type="ECO:0000313" key="2">
    <source>
        <dbReference type="EMBL" id="TRM58209.1"/>
    </source>
</evidence>
<feature type="region of interest" description="Disordered" evidence="1">
    <location>
        <begin position="91"/>
        <end position="115"/>
    </location>
</feature>
<dbReference type="Proteomes" id="UP000320762">
    <property type="component" value="Unassembled WGS sequence"/>
</dbReference>
<name>A0A550C096_9AGAR</name>